<dbReference type="AlphaFoldDB" id="A0A653C967"/>
<evidence type="ECO:0008006" key="3">
    <source>
        <dbReference type="Google" id="ProtNLM"/>
    </source>
</evidence>
<dbReference type="Proteomes" id="UP000410492">
    <property type="component" value="Unassembled WGS sequence"/>
</dbReference>
<reference evidence="1 2" key="1">
    <citation type="submission" date="2019-01" db="EMBL/GenBank/DDBJ databases">
        <authorList>
            <person name="Sayadi A."/>
        </authorList>
    </citation>
    <scope>NUCLEOTIDE SEQUENCE [LARGE SCALE GENOMIC DNA]</scope>
</reference>
<evidence type="ECO:0000313" key="1">
    <source>
        <dbReference type="EMBL" id="VEN44159.1"/>
    </source>
</evidence>
<dbReference type="EMBL" id="CAACVG010007205">
    <property type="protein sequence ID" value="VEN44159.1"/>
    <property type="molecule type" value="Genomic_DNA"/>
</dbReference>
<accession>A0A653C967</accession>
<dbReference type="OrthoDB" id="6773285at2759"/>
<gene>
    <name evidence="1" type="ORF">CALMAC_LOCUS7059</name>
</gene>
<evidence type="ECO:0000313" key="2">
    <source>
        <dbReference type="Proteomes" id="UP000410492"/>
    </source>
</evidence>
<organism evidence="1 2">
    <name type="scientific">Callosobruchus maculatus</name>
    <name type="common">Southern cowpea weevil</name>
    <name type="synonym">Pulse bruchid</name>
    <dbReference type="NCBI Taxonomy" id="64391"/>
    <lineage>
        <taxon>Eukaryota</taxon>
        <taxon>Metazoa</taxon>
        <taxon>Ecdysozoa</taxon>
        <taxon>Arthropoda</taxon>
        <taxon>Hexapoda</taxon>
        <taxon>Insecta</taxon>
        <taxon>Pterygota</taxon>
        <taxon>Neoptera</taxon>
        <taxon>Endopterygota</taxon>
        <taxon>Coleoptera</taxon>
        <taxon>Polyphaga</taxon>
        <taxon>Cucujiformia</taxon>
        <taxon>Chrysomeloidea</taxon>
        <taxon>Chrysomelidae</taxon>
        <taxon>Bruchinae</taxon>
        <taxon>Bruchini</taxon>
        <taxon>Callosobruchus</taxon>
    </lineage>
</organism>
<sequence length="176" mass="19771">MHVLRTLPEDISHAVLDEAVDIYMVSCEGASSYIDAMSFRASQDGISLLIHVAKQPDCWCLLVTPLERANPSIPYIPLHKENKATKKTIDMTRHVKREGDFNLNFLSDNFYTIKLKNLLTMYGINQLISESTRITADSESLIDYVLANKSNVKAHVHHTPKITDHAVIAVNLLPNT</sequence>
<proteinExistence type="predicted"/>
<name>A0A653C967_CALMS</name>
<keyword evidence="2" id="KW-1185">Reference proteome</keyword>
<protein>
    <recommendedName>
        <fullName evidence="3">Endonuclease/exonuclease/phosphatase domain-containing protein</fullName>
    </recommendedName>
</protein>